<accession>A0A4U6W5J0</accession>
<dbReference type="EMBL" id="CM016553">
    <property type="protein sequence ID" value="TKW35959.1"/>
    <property type="molecule type" value="Genomic_DNA"/>
</dbReference>
<evidence type="ECO:0000256" key="1">
    <source>
        <dbReference type="SAM" id="MobiDB-lite"/>
    </source>
</evidence>
<proteinExistence type="predicted"/>
<evidence type="ECO:0000313" key="3">
    <source>
        <dbReference type="Proteomes" id="UP000298652"/>
    </source>
</evidence>
<dbReference type="AlphaFoldDB" id="A0A4U6W5J0"/>
<organism evidence="2 3">
    <name type="scientific">Setaria viridis</name>
    <name type="common">Green bristlegrass</name>
    <name type="synonym">Setaria italica subsp. viridis</name>
    <dbReference type="NCBI Taxonomy" id="4556"/>
    <lineage>
        <taxon>Eukaryota</taxon>
        <taxon>Viridiplantae</taxon>
        <taxon>Streptophyta</taxon>
        <taxon>Embryophyta</taxon>
        <taxon>Tracheophyta</taxon>
        <taxon>Spermatophyta</taxon>
        <taxon>Magnoliopsida</taxon>
        <taxon>Liliopsida</taxon>
        <taxon>Poales</taxon>
        <taxon>Poaceae</taxon>
        <taxon>PACMAD clade</taxon>
        <taxon>Panicoideae</taxon>
        <taxon>Panicodae</taxon>
        <taxon>Paniceae</taxon>
        <taxon>Cenchrinae</taxon>
        <taxon>Setaria</taxon>
    </lineage>
</organism>
<gene>
    <name evidence="2" type="ORF">SEVIR_2G409700v2</name>
</gene>
<keyword evidence="3" id="KW-1185">Reference proteome</keyword>
<reference evidence="2" key="1">
    <citation type="submission" date="2019-03" db="EMBL/GenBank/DDBJ databases">
        <title>WGS assembly of Setaria viridis.</title>
        <authorList>
            <person name="Huang P."/>
            <person name="Jenkins J."/>
            <person name="Grimwood J."/>
            <person name="Barry K."/>
            <person name="Healey A."/>
            <person name="Mamidi S."/>
            <person name="Sreedasyam A."/>
            <person name="Shu S."/>
            <person name="Feldman M."/>
            <person name="Wu J."/>
            <person name="Yu Y."/>
            <person name="Chen C."/>
            <person name="Johnson J."/>
            <person name="Rokhsar D."/>
            <person name="Baxter I."/>
            <person name="Schmutz J."/>
            <person name="Brutnell T."/>
            <person name="Kellogg E."/>
        </authorList>
    </citation>
    <scope>NUCLEOTIDE SEQUENCE [LARGE SCALE GENOMIC DNA]</scope>
</reference>
<name>A0A4U6W5J0_SETVI</name>
<dbReference type="Proteomes" id="UP000298652">
    <property type="component" value="Chromosome 2"/>
</dbReference>
<sequence>MATRVVDEQNPSGRNLPTLAGRHSKNAINPQLLELLCRSSMPSCRRFQSPAQIPPLRFFFFPWLNKISAHNNRMLYLSLLYSSSSKHNLPGIQLPLFLL</sequence>
<dbReference type="Gramene" id="TKW35959">
    <property type="protein sequence ID" value="TKW35959"/>
    <property type="gene ID" value="SEVIR_2G409700v2"/>
</dbReference>
<evidence type="ECO:0000313" key="2">
    <source>
        <dbReference type="EMBL" id="TKW35959.1"/>
    </source>
</evidence>
<feature type="region of interest" description="Disordered" evidence="1">
    <location>
        <begin position="1"/>
        <end position="23"/>
    </location>
</feature>
<protein>
    <submittedName>
        <fullName evidence="2">Uncharacterized protein</fullName>
    </submittedName>
</protein>